<name>A0AAU9IHU7_9CILI</name>
<dbReference type="EMBL" id="CAJZBQ010000012">
    <property type="protein sequence ID" value="CAG9314465.1"/>
    <property type="molecule type" value="Genomic_DNA"/>
</dbReference>
<dbReference type="Proteomes" id="UP001162131">
    <property type="component" value="Unassembled WGS sequence"/>
</dbReference>
<comment type="caution">
    <text evidence="1">The sequence shown here is derived from an EMBL/GenBank/DDBJ whole genome shotgun (WGS) entry which is preliminary data.</text>
</comment>
<protein>
    <submittedName>
        <fullName evidence="1">Uncharacterized protein</fullName>
    </submittedName>
</protein>
<evidence type="ECO:0000313" key="2">
    <source>
        <dbReference type="Proteomes" id="UP001162131"/>
    </source>
</evidence>
<reference evidence="1" key="1">
    <citation type="submission" date="2021-09" db="EMBL/GenBank/DDBJ databases">
        <authorList>
            <consortium name="AG Swart"/>
            <person name="Singh M."/>
            <person name="Singh A."/>
            <person name="Seah K."/>
            <person name="Emmerich C."/>
        </authorList>
    </citation>
    <scope>NUCLEOTIDE SEQUENCE</scope>
    <source>
        <strain evidence="1">ATCC30299</strain>
    </source>
</reference>
<accession>A0AAU9IHU7</accession>
<sequence>MEIEYECKYPCVERATKISIFCCRIALFTRVLLLRPLDSTNEFWPPAVSRSGIQLFARGLLCQLPGYHFWKKVQ</sequence>
<gene>
    <name evidence="1" type="ORF">BSTOLATCC_MIC11468</name>
</gene>
<proteinExistence type="predicted"/>
<keyword evidence="2" id="KW-1185">Reference proteome</keyword>
<evidence type="ECO:0000313" key="1">
    <source>
        <dbReference type="EMBL" id="CAG9314465.1"/>
    </source>
</evidence>
<dbReference type="AlphaFoldDB" id="A0AAU9IHU7"/>
<organism evidence="1 2">
    <name type="scientific">Blepharisma stoltei</name>
    <dbReference type="NCBI Taxonomy" id="1481888"/>
    <lineage>
        <taxon>Eukaryota</taxon>
        <taxon>Sar</taxon>
        <taxon>Alveolata</taxon>
        <taxon>Ciliophora</taxon>
        <taxon>Postciliodesmatophora</taxon>
        <taxon>Heterotrichea</taxon>
        <taxon>Heterotrichida</taxon>
        <taxon>Blepharismidae</taxon>
        <taxon>Blepharisma</taxon>
    </lineage>
</organism>